<name>A0A811Q592_9POAL</name>
<dbReference type="Proteomes" id="UP000604825">
    <property type="component" value="Unassembled WGS sequence"/>
</dbReference>
<evidence type="ECO:0000313" key="2">
    <source>
        <dbReference type="Proteomes" id="UP000604825"/>
    </source>
</evidence>
<accession>A0A811Q592</accession>
<proteinExistence type="predicted"/>
<organism evidence="1 2">
    <name type="scientific">Miscanthus lutarioriparius</name>
    <dbReference type="NCBI Taxonomy" id="422564"/>
    <lineage>
        <taxon>Eukaryota</taxon>
        <taxon>Viridiplantae</taxon>
        <taxon>Streptophyta</taxon>
        <taxon>Embryophyta</taxon>
        <taxon>Tracheophyta</taxon>
        <taxon>Spermatophyta</taxon>
        <taxon>Magnoliopsida</taxon>
        <taxon>Liliopsida</taxon>
        <taxon>Poales</taxon>
        <taxon>Poaceae</taxon>
        <taxon>PACMAD clade</taxon>
        <taxon>Panicoideae</taxon>
        <taxon>Andropogonodae</taxon>
        <taxon>Andropogoneae</taxon>
        <taxon>Saccharinae</taxon>
        <taxon>Miscanthus</taxon>
    </lineage>
</organism>
<dbReference type="AlphaFoldDB" id="A0A811Q592"/>
<reference evidence="1" key="1">
    <citation type="submission" date="2020-10" db="EMBL/GenBank/DDBJ databases">
        <authorList>
            <person name="Han B."/>
            <person name="Lu T."/>
            <person name="Zhao Q."/>
            <person name="Huang X."/>
            <person name="Zhao Y."/>
        </authorList>
    </citation>
    <scope>NUCLEOTIDE SEQUENCE</scope>
</reference>
<comment type="caution">
    <text evidence="1">The sequence shown here is derived from an EMBL/GenBank/DDBJ whole genome shotgun (WGS) entry which is preliminary data.</text>
</comment>
<sequence>MAGEGGSLALRGWRGLDAGSCRRLLARVRSLGCGGGHVGGRGGSGARQRHLPAEPNQLRGHAPVTAASWGSSRTPSRSHPLTTSFCSTPSTATSTGSSCHCHHMSTLCLRPLPALFRFFSLHSWDSSKCAASLDYVSSE</sequence>
<dbReference type="EMBL" id="CAJGYO010000009">
    <property type="protein sequence ID" value="CAD6252414.1"/>
    <property type="molecule type" value="Genomic_DNA"/>
</dbReference>
<keyword evidence="2" id="KW-1185">Reference proteome</keyword>
<gene>
    <name evidence="1" type="ORF">NCGR_LOCUS36066</name>
</gene>
<evidence type="ECO:0000313" key="1">
    <source>
        <dbReference type="EMBL" id="CAD6252414.1"/>
    </source>
</evidence>
<protein>
    <submittedName>
        <fullName evidence="1">Uncharacterized protein</fullName>
    </submittedName>
</protein>